<dbReference type="EMBL" id="JBDIME010000018">
    <property type="protein sequence ID" value="MEN2791568.1"/>
    <property type="molecule type" value="Genomic_DNA"/>
</dbReference>
<evidence type="ECO:0000313" key="2">
    <source>
        <dbReference type="Proteomes" id="UP001419910"/>
    </source>
</evidence>
<name>A0ABU9Y6Y2_9SPHN</name>
<gene>
    <name evidence="1" type="ORF">ABC974_18175</name>
</gene>
<dbReference type="Gene3D" id="2.60.120.1110">
    <property type="match status" value="1"/>
</dbReference>
<accession>A0ABU9Y6Y2</accession>
<sequence length="144" mass="14771">MIIDTTTLFSSAQAITATAPSTNIVDLGAPGTVYGAATAIVRDIGRGADIPLKCTVVENFNNLTSLTISIETDDNAGFASAQTVFTSPTYALADLAIGARNLLPESVPIGTNERYMRLKYTVAGTAPTTGKITAGVTAGNQTNG</sequence>
<comment type="caution">
    <text evidence="1">The sequence shown here is derived from an EMBL/GenBank/DDBJ whole genome shotgun (WGS) entry which is preliminary data.</text>
</comment>
<dbReference type="Pfam" id="PF21190">
    <property type="entry name" value="Bbp16"/>
    <property type="match status" value="1"/>
</dbReference>
<dbReference type="Proteomes" id="UP001419910">
    <property type="component" value="Unassembled WGS sequence"/>
</dbReference>
<dbReference type="InterPro" id="IPR048922">
    <property type="entry name" value="Bbp16"/>
</dbReference>
<evidence type="ECO:0000313" key="1">
    <source>
        <dbReference type="EMBL" id="MEN2791568.1"/>
    </source>
</evidence>
<dbReference type="RefSeq" id="WP_343892565.1">
    <property type="nucleotide sequence ID" value="NZ_BAAAEH010000060.1"/>
</dbReference>
<protein>
    <submittedName>
        <fullName evidence="1">Bbp16 family capsid cement protein</fullName>
    </submittedName>
</protein>
<proteinExistence type="predicted"/>
<keyword evidence="2" id="KW-1185">Reference proteome</keyword>
<organism evidence="1 2">
    <name type="scientific">Sphingomonas oligophenolica</name>
    <dbReference type="NCBI Taxonomy" id="301154"/>
    <lineage>
        <taxon>Bacteria</taxon>
        <taxon>Pseudomonadati</taxon>
        <taxon>Pseudomonadota</taxon>
        <taxon>Alphaproteobacteria</taxon>
        <taxon>Sphingomonadales</taxon>
        <taxon>Sphingomonadaceae</taxon>
        <taxon>Sphingomonas</taxon>
    </lineage>
</organism>
<reference evidence="1 2" key="1">
    <citation type="submission" date="2024-05" db="EMBL/GenBank/DDBJ databases">
        <authorList>
            <person name="Liu Q."/>
            <person name="Xin Y.-H."/>
        </authorList>
    </citation>
    <scope>NUCLEOTIDE SEQUENCE [LARGE SCALE GENOMIC DNA]</scope>
    <source>
        <strain evidence="1 2">CGMCC 1.10181</strain>
    </source>
</reference>